<gene>
    <name evidence="2" type="ORF">SAMN06295960_1500</name>
</gene>
<dbReference type="SMART" id="SM00028">
    <property type="entry name" value="TPR"/>
    <property type="match status" value="3"/>
</dbReference>
<dbReference type="SUPFAM" id="SSF48452">
    <property type="entry name" value="TPR-like"/>
    <property type="match status" value="1"/>
</dbReference>
<dbReference type="EMBL" id="FXAZ01000001">
    <property type="protein sequence ID" value="SMG26323.1"/>
    <property type="molecule type" value="Genomic_DNA"/>
</dbReference>
<dbReference type="AlphaFoldDB" id="A0A1X7JEZ3"/>
<accession>A0A1X7JEZ3</accession>
<dbReference type="RefSeq" id="WP_085493638.1">
    <property type="nucleotide sequence ID" value="NZ_FXAZ01000001.1"/>
</dbReference>
<evidence type="ECO:0000313" key="2">
    <source>
        <dbReference type="EMBL" id="SMG26323.1"/>
    </source>
</evidence>
<evidence type="ECO:0000256" key="1">
    <source>
        <dbReference type="PROSITE-ProRule" id="PRU00339"/>
    </source>
</evidence>
<dbReference type="Proteomes" id="UP000193834">
    <property type="component" value="Unassembled WGS sequence"/>
</dbReference>
<sequence>MLQHMFATMNELLDDILKHYPSAKDKEKQELDQQLTLLHSMSDQIVEEWLRFEEKLALVRTQNNIDAVHFTAQGGMNQASAGSSSTEAGMSGNPASSAKLLQACQDKIAVKPAVVIDETESEEAIQCGQGYFVLKMYSHAIRHLEQAVRIQPDSMKARIYLGYSYLLLGRAQEACNHFHFMIPLTDNNKLKALAYNALGCISAMQKNTEKAQHYFQKSHFADPTIPEPISNIKVCMLNSGSLQYGEKRMEYMA</sequence>
<name>A0A1X7JEZ3_9BACL</name>
<reference evidence="2 3" key="1">
    <citation type="submission" date="2017-04" db="EMBL/GenBank/DDBJ databases">
        <authorList>
            <person name="Afonso C.L."/>
            <person name="Miller P.J."/>
            <person name="Scott M.A."/>
            <person name="Spackman E."/>
            <person name="Goraichik I."/>
            <person name="Dimitrov K.M."/>
            <person name="Suarez D.L."/>
            <person name="Swayne D.E."/>
        </authorList>
    </citation>
    <scope>NUCLEOTIDE SEQUENCE [LARGE SCALE GENOMIC DNA]</scope>
    <source>
        <strain evidence="2 3">11</strain>
    </source>
</reference>
<dbReference type="InterPro" id="IPR011990">
    <property type="entry name" value="TPR-like_helical_dom_sf"/>
</dbReference>
<keyword evidence="3" id="KW-1185">Reference proteome</keyword>
<organism evidence="2 3">
    <name type="scientific">Paenibacillus aquistagni</name>
    <dbReference type="NCBI Taxonomy" id="1852522"/>
    <lineage>
        <taxon>Bacteria</taxon>
        <taxon>Bacillati</taxon>
        <taxon>Bacillota</taxon>
        <taxon>Bacilli</taxon>
        <taxon>Bacillales</taxon>
        <taxon>Paenibacillaceae</taxon>
        <taxon>Paenibacillus</taxon>
    </lineage>
</organism>
<feature type="repeat" description="TPR" evidence="1">
    <location>
        <begin position="121"/>
        <end position="154"/>
    </location>
</feature>
<proteinExistence type="predicted"/>
<keyword evidence="1" id="KW-0802">TPR repeat</keyword>
<dbReference type="Gene3D" id="1.25.40.10">
    <property type="entry name" value="Tetratricopeptide repeat domain"/>
    <property type="match status" value="1"/>
</dbReference>
<protein>
    <submittedName>
        <fullName evidence="2">Uncharacterized protein</fullName>
    </submittedName>
</protein>
<dbReference type="STRING" id="1852522.SAMN06295960_1500"/>
<dbReference type="PROSITE" id="PS50005">
    <property type="entry name" value="TPR"/>
    <property type="match status" value="1"/>
</dbReference>
<dbReference type="InterPro" id="IPR019734">
    <property type="entry name" value="TPR_rpt"/>
</dbReference>
<evidence type="ECO:0000313" key="3">
    <source>
        <dbReference type="Proteomes" id="UP000193834"/>
    </source>
</evidence>